<dbReference type="GO" id="GO:0015940">
    <property type="term" value="P:pantothenate biosynthetic process"/>
    <property type="evidence" value="ECO:0007669"/>
    <property type="project" value="UniProtKB-UniPathway"/>
</dbReference>
<dbReference type="InterPro" id="IPR008927">
    <property type="entry name" value="6-PGluconate_DH-like_C_sf"/>
</dbReference>
<dbReference type="UniPathway" id="UPA00028">
    <property type="reaction ID" value="UER00004"/>
</dbReference>
<dbReference type="SUPFAM" id="SSF51735">
    <property type="entry name" value="NAD(P)-binding Rossmann-fold domains"/>
    <property type="match status" value="1"/>
</dbReference>
<dbReference type="InterPro" id="IPR036291">
    <property type="entry name" value="NAD(P)-bd_dom_sf"/>
</dbReference>
<dbReference type="InterPro" id="IPR003710">
    <property type="entry name" value="ApbA"/>
</dbReference>
<organism evidence="14 15">
    <name type="scientific">Hansschlegelia zhihuaiae</name>
    <dbReference type="NCBI Taxonomy" id="405005"/>
    <lineage>
        <taxon>Bacteria</taxon>
        <taxon>Pseudomonadati</taxon>
        <taxon>Pseudomonadota</taxon>
        <taxon>Alphaproteobacteria</taxon>
        <taxon>Hyphomicrobiales</taxon>
        <taxon>Methylopilaceae</taxon>
        <taxon>Hansschlegelia</taxon>
    </lineage>
</organism>
<evidence type="ECO:0000256" key="7">
    <source>
        <dbReference type="ARBA" id="ARBA00022857"/>
    </source>
</evidence>
<dbReference type="InterPro" id="IPR013752">
    <property type="entry name" value="KPA_reductase"/>
</dbReference>
<dbReference type="PANTHER" id="PTHR21708">
    <property type="entry name" value="PROBABLE 2-DEHYDROPANTOATE 2-REDUCTASE"/>
    <property type="match status" value="1"/>
</dbReference>
<dbReference type="Proteomes" id="UP000289708">
    <property type="component" value="Unassembled WGS sequence"/>
</dbReference>
<evidence type="ECO:0000256" key="10">
    <source>
        <dbReference type="ARBA" id="ARBA00048793"/>
    </source>
</evidence>
<dbReference type="InterPro" id="IPR013328">
    <property type="entry name" value="6PGD_dom2"/>
</dbReference>
<keyword evidence="7 11" id="KW-0521">NADP</keyword>
<comment type="catalytic activity">
    <reaction evidence="10 11">
        <text>(R)-pantoate + NADP(+) = 2-dehydropantoate + NADPH + H(+)</text>
        <dbReference type="Rhea" id="RHEA:16233"/>
        <dbReference type="ChEBI" id="CHEBI:11561"/>
        <dbReference type="ChEBI" id="CHEBI:15378"/>
        <dbReference type="ChEBI" id="CHEBI:15980"/>
        <dbReference type="ChEBI" id="CHEBI:57783"/>
        <dbReference type="ChEBI" id="CHEBI:58349"/>
        <dbReference type="EC" id="1.1.1.169"/>
    </reaction>
</comment>
<comment type="similarity">
    <text evidence="3 11">Belongs to the ketopantoate reductase family.</text>
</comment>
<dbReference type="GO" id="GO:0008677">
    <property type="term" value="F:2-dehydropantoate 2-reductase activity"/>
    <property type="evidence" value="ECO:0007669"/>
    <property type="project" value="UniProtKB-EC"/>
</dbReference>
<evidence type="ECO:0000256" key="3">
    <source>
        <dbReference type="ARBA" id="ARBA00007870"/>
    </source>
</evidence>
<evidence type="ECO:0000256" key="11">
    <source>
        <dbReference type="RuleBase" id="RU362068"/>
    </source>
</evidence>
<evidence type="ECO:0000256" key="9">
    <source>
        <dbReference type="ARBA" id="ARBA00032024"/>
    </source>
</evidence>
<gene>
    <name evidence="14" type="ORF">EK403_02000</name>
</gene>
<dbReference type="SUPFAM" id="SSF48179">
    <property type="entry name" value="6-phosphogluconate dehydrogenase C-terminal domain-like"/>
    <property type="match status" value="1"/>
</dbReference>
<accession>A0A4Q0MPT4</accession>
<dbReference type="OrthoDB" id="9796561at2"/>
<feature type="domain" description="Ketopantoate reductase C-terminal" evidence="13">
    <location>
        <begin position="177"/>
        <end position="298"/>
    </location>
</feature>
<keyword evidence="8 11" id="KW-0560">Oxidoreductase</keyword>
<evidence type="ECO:0000259" key="13">
    <source>
        <dbReference type="Pfam" id="PF08546"/>
    </source>
</evidence>
<evidence type="ECO:0000256" key="5">
    <source>
        <dbReference type="ARBA" id="ARBA00019465"/>
    </source>
</evidence>
<dbReference type="AlphaFoldDB" id="A0A4Q0MPT4"/>
<dbReference type="Gene3D" id="3.40.50.720">
    <property type="entry name" value="NAD(P)-binding Rossmann-like Domain"/>
    <property type="match status" value="1"/>
</dbReference>
<dbReference type="GO" id="GO:0005737">
    <property type="term" value="C:cytoplasm"/>
    <property type="evidence" value="ECO:0007669"/>
    <property type="project" value="TreeGrafter"/>
</dbReference>
<comment type="function">
    <text evidence="1 11">Catalyzes the NADPH-dependent reduction of ketopantoate into pantoic acid.</text>
</comment>
<evidence type="ECO:0000256" key="1">
    <source>
        <dbReference type="ARBA" id="ARBA00002919"/>
    </source>
</evidence>
<dbReference type="NCBIfam" id="TIGR00745">
    <property type="entry name" value="apbA_panE"/>
    <property type="match status" value="1"/>
</dbReference>
<evidence type="ECO:0000256" key="4">
    <source>
        <dbReference type="ARBA" id="ARBA00013014"/>
    </source>
</evidence>
<evidence type="ECO:0000256" key="6">
    <source>
        <dbReference type="ARBA" id="ARBA00022655"/>
    </source>
</evidence>
<dbReference type="PANTHER" id="PTHR21708:SF26">
    <property type="entry name" value="2-DEHYDROPANTOATE 2-REDUCTASE"/>
    <property type="match status" value="1"/>
</dbReference>
<dbReference type="InterPro" id="IPR051402">
    <property type="entry name" value="KPR-Related"/>
</dbReference>
<evidence type="ECO:0000313" key="15">
    <source>
        <dbReference type="Proteomes" id="UP000289708"/>
    </source>
</evidence>
<dbReference type="RefSeq" id="WP_128775812.1">
    <property type="nucleotide sequence ID" value="NZ_RYFI01000001.1"/>
</dbReference>
<dbReference type="Gene3D" id="1.10.1040.10">
    <property type="entry name" value="N-(1-d-carboxylethyl)-l-norvaline Dehydrogenase, domain 2"/>
    <property type="match status" value="1"/>
</dbReference>
<evidence type="ECO:0000256" key="8">
    <source>
        <dbReference type="ARBA" id="ARBA00023002"/>
    </source>
</evidence>
<comment type="pathway">
    <text evidence="2 11">Cofactor biosynthesis; (R)-pantothenate biosynthesis; (R)-pantoate from 3-methyl-2-oxobutanoate: step 2/2.</text>
</comment>
<dbReference type="EMBL" id="RYFI01000001">
    <property type="protein sequence ID" value="RXF75633.1"/>
    <property type="molecule type" value="Genomic_DNA"/>
</dbReference>
<reference evidence="14 15" key="1">
    <citation type="submission" date="2018-12" db="EMBL/GenBank/DDBJ databases">
        <title>bacterium Hansschlegelia zhihuaiae S113.</title>
        <authorList>
            <person name="He J."/>
        </authorList>
    </citation>
    <scope>NUCLEOTIDE SEQUENCE [LARGE SCALE GENOMIC DNA]</scope>
    <source>
        <strain evidence="14 15">S 113</strain>
    </source>
</reference>
<dbReference type="EC" id="1.1.1.169" evidence="4 11"/>
<dbReference type="Pfam" id="PF02558">
    <property type="entry name" value="ApbA"/>
    <property type="match status" value="1"/>
</dbReference>
<keyword evidence="6 11" id="KW-0566">Pantothenate biosynthesis</keyword>
<keyword evidence="15" id="KW-1185">Reference proteome</keyword>
<sequence length="310" mass="32519">MRILIVGAGATGGYFGGRLAQAGRDVTFLARPARAERLRTTGLEIVSPHGDFTIHPKLATAETLDGPFDVVFLTVKAFALEQSLEDVAPAVGPATAILPFLNGMRHVDRISARFGPDAAAGCVCKVAATLDDKGRIVQLSGLQEIAYGELAGGVTDRMRRIDETLRGAGFATRLSADIESEMWAKWALLSTLAATTCLLRGAVGEIVAAPGGADTALRILDEVTGAISRVGKAVAPETVQAIRAMLTEQGSKQTASLYRDILIGSPVEADQVVGDLVDRARSAGLTTPLLAAAYAQLSIYNGRRPLAPSR</sequence>
<dbReference type="Pfam" id="PF08546">
    <property type="entry name" value="ApbA_C"/>
    <property type="match status" value="1"/>
</dbReference>
<protein>
    <recommendedName>
        <fullName evidence="5 11">2-dehydropantoate 2-reductase</fullName>
        <ecNumber evidence="4 11">1.1.1.169</ecNumber>
    </recommendedName>
    <alternativeName>
        <fullName evidence="9 11">Ketopantoate reductase</fullName>
    </alternativeName>
</protein>
<comment type="caution">
    <text evidence="14">The sequence shown here is derived from an EMBL/GenBank/DDBJ whole genome shotgun (WGS) entry which is preliminary data.</text>
</comment>
<evidence type="ECO:0000313" key="14">
    <source>
        <dbReference type="EMBL" id="RXF75633.1"/>
    </source>
</evidence>
<evidence type="ECO:0000259" key="12">
    <source>
        <dbReference type="Pfam" id="PF02558"/>
    </source>
</evidence>
<feature type="domain" description="Ketopantoate reductase N-terminal" evidence="12">
    <location>
        <begin position="3"/>
        <end position="151"/>
    </location>
</feature>
<evidence type="ECO:0000256" key="2">
    <source>
        <dbReference type="ARBA" id="ARBA00004994"/>
    </source>
</evidence>
<dbReference type="InterPro" id="IPR013332">
    <property type="entry name" value="KPR_N"/>
</dbReference>
<proteinExistence type="inferred from homology"/>
<name>A0A4Q0MPT4_9HYPH</name>
<dbReference type="FunFam" id="3.40.50.720:FF:000307">
    <property type="entry name" value="2-dehydropantoate 2-reductase"/>
    <property type="match status" value="1"/>
</dbReference>